<dbReference type="PANTHER" id="PTHR46734:SF1">
    <property type="entry name" value="TELOMERIC REPEAT-BINDING FACTOR 1"/>
    <property type="match status" value="1"/>
</dbReference>
<evidence type="ECO:0000313" key="6">
    <source>
        <dbReference type="Proteomes" id="UP000816034"/>
    </source>
</evidence>
<dbReference type="PROSITE" id="PS50090">
    <property type="entry name" value="MYB_LIKE"/>
    <property type="match status" value="1"/>
</dbReference>
<feature type="region of interest" description="Disordered" evidence="2">
    <location>
        <begin position="1"/>
        <end position="29"/>
    </location>
</feature>
<evidence type="ECO:0000256" key="1">
    <source>
        <dbReference type="ARBA" id="ARBA00023242"/>
    </source>
</evidence>
<dbReference type="EMBL" id="PYSW02000039">
    <property type="protein sequence ID" value="KAG2375245.1"/>
    <property type="molecule type" value="Genomic_DNA"/>
</dbReference>
<evidence type="ECO:0000259" key="4">
    <source>
        <dbReference type="PROSITE" id="PS51294"/>
    </source>
</evidence>
<comment type="caution">
    <text evidence="5">The sequence shown here is derived from an EMBL/GenBank/DDBJ whole genome shotgun (WGS) entry which is preliminary data.</text>
</comment>
<dbReference type="SUPFAM" id="SSF46689">
    <property type="entry name" value="Homeodomain-like"/>
    <property type="match status" value="1"/>
</dbReference>
<accession>A0AA88KE35</accession>
<feature type="domain" description="HTH myb-type" evidence="4">
    <location>
        <begin position="383"/>
        <end position="418"/>
    </location>
</feature>
<evidence type="ECO:0008006" key="7">
    <source>
        <dbReference type="Google" id="ProtNLM"/>
    </source>
</evidence>
<dbReference type="PANTHER" id="PTHR46734">
    <property type="entry name" value="TELOMERIC REPEAT-BINDING FACTOR 1 TERF1"/>
    <property type="match status" value="1"/>
</dbReference>
<dbReference type="Proteomes" id="UP000816034">
    <property type="component" value="Unassembled WGS sequence"/>
</dbReference>
<dbReference type="PROSITE" id="PS51294">
    <property type="entry name" value="HTH_MYB"/>
    <property type="match status" value="1"/>
</dbReference>
<protein>
    <recommendedName>
        <fullName evidence="7">Myb-like domain-containing protein</fullName>
    </recommendedName>
</protein>
<evidence type="ECO:0000313" key="5">
    <source>
        <dbReference type="EMBL" id="KAG2375245.1"/>
    </source>
</evidence>
<dbReference type="RefSeq" id="XP_044544419.1">
    <property type="nucleotide sequence ID" value="XM_044700102.1"/>
</dbReference>
<sequence length="446" mass="51199">MTNPNNNEQEDHHQQEPTASSSEEDSIESSQSVQINTLVIEYLLFRRVDCVVDELLKSLPFDTDSLTVKVRLVINMLNETKQQITNEQELNDRLSLIETCVEKVISLVANRREDFASIFENASFTVQAYLNKLNKWWKGFKEHNDYQEKYSCFLAIVKYINVLGNYIQAPKLYSVLHDYETFCHQQQEQQQEPRSVVGSAKKKSIASSSSTPHRGATTETTSHASARKTSVSNLPIHTDSLEQQFTEPCTALSLGNPVREDTNLFIAKRKSEPVQKKLLTLALADVGTPKQKQPRRLNERHSDAKKVVLNRELASDSEEEPPLRVPPKATVKQHLKAQQSPSKKPKGETSRSVFEEYSDDEDTERALFHKPPQKRPKKITSSKPRQKKVFWSEEEVDALLAGYKRFGGNWAKILAHYKKMFNPVRDSLSLRDKYRNLVKYGYIEEE</sequence>
<dbReference type="CDD" id="cd11660">
    <property type="entry name" value="SANT_TRF"/>
    <property type="match status" value="1"/>
</dbReference>
<dbReference type="AlphaFoldDB" id="A0AA88KE35"/>
<feature type="region of interest" description="Disordered" evidence="2">
    <location>
        <begin position="285"/>
        <end position="362"/>
    </location>
</feature>
<dbReference type="InterPro" id="IPR001005">
    <property type="entry name" value="SANT/Myb"/>
</dbReference>
<evidence type="ECO:0000256" key="2">
    <source>
        <dbReference type="SAM" id="MobiDB-lite"/>
    </source>
</evidence>
<feature type="region of interest" description="Disordered" evidence="2">
    <location>
        <begin position="187"/>
        <end position="229"/>
    </location>
</feature>
<feature type="compositionally biased region" description="Polar residues" evidence="2">
    <location>
        <begin position="217"/>
        <end position="229"/>
    </location>
</feature>
<dbReference type="InterPro" id="IPR017930">
    <property type="entry name" value="Myb_dom"/>
</dbReference>
<evidence type="ECO:0000259" key="3">
    <source>
        <dbReference type="PROSITE" id="PS50090"/>
    </source>
</evidence>
<reference evidence="5 6" key="1">
    <citation type="journal article" date="2018" name="BMC Genomics">
        <title>The genome of Naegleria lovaniensis, the basis for a comparative approach to unravel pathogenicity factors of the human pathogenic amoeba N. fowleri.</title>
        <authorList>
            <person name="Liechti N."/>
            <person name="Schurch N."/>
            <person name="Bruggmann R."/>
            <person name="Wittwer M."/>
        </authorList>
    </citation>
    <scope>NUCLEOTIDE SEQUENCE [LARGE SCALE GENOMIC DNA]</scope>
    <source>
        <strain evidence="5 6">ATCC 30569</strain>
    </source>
</reference>
<organism evidence="5 6">
    <name type="scientific">Naegleria lovaniensis</name>
    <name type="common">Amoeba</name>
    <dbReference type="NCBI Taxonomy" id="51637"/>
    <lineage>
        <taxon>Eukaryota</taxon>
        <taxon>Discoba</taxon>
        <taxon>Heterolobosea</taxon>
        <taxon>Tetramitia</taxon>
        <taxon>Eutetramitia</taxon>
        <taxon>Vahlkampfiidae</taxon>
        <taxon>Naegleria</taxon>
    </lineage>
</organism>
<name>A0AA88KE35_NAELO</name>
<feature type="compositionally biased region" description="Basic and acidic residues" evidence="2">
    <location>
        <begin position="296"/>
        <end position="306"/>
    </location>
</feature>
<proteinExistence type="predicted"/>
<dbReference type="InterPro" id="IPR052450">
    <property type="entry name" value="TRBD-Containing_Protein"/>
</dbReference>
<dbReference type="Pfam" id="PF13921">
    <property type="entry name" value="Myb_DNA-bind_6"/>
    <property type="match status" value="1"/>
</dbReference>
<feature type="domain" description="Myb-like" evidence="3">
    <location>
        <begin position="383"/>
        <end position="438"/>
    </location>
</feature>
<dbReference type="GeneID" id="68102322"/>
<dbReference type="InterPro" id="IPR009057">
    <property type="entry name" value="Homeodomain-like_sf"/>
</dbReference>
<dbReference type="Gene3D" id="1.10.10.60">
    <property type="entry name" value="Homeodomain-like"/>
    <property type="match status" value="1"/>
</dbReference>
<gene>
    <name evidence="5" type="ORF">C9374_009868</name>
</gene>
<keyword evidence="1" id="KW-0539">Nucleus</keyword>
<dbReference type="SMART" id="SM00717">
    <property type="entry name" value="SANT"/>
    <property type="match status" value="1"/>
</dbReference>
<keyword evidence="6" id="KW-1185">Reference proteome</keyword>